<accession>A0A1F5WFL5</accession>
<keyword evidence="1" id="KW-0689">Ribosomal protein</keyword>
<protein>
    <recommendedName>
        <fullName evidence="3">50S ribosomal protein L15</fullName>
    </recommendedName>
</protein>
<evidence type="ECO:0000256" key="3">
    <source>
        <dbReference type="ARBA" id="ARBA00035497"/>
    </source>
</evidence>
<evidence type="ECO:0000256" key="2">
    <source>
        <dbReference type="ARBA" id="ARBA00023274"/>
    </source>
</evidence>
<dbReference type="AlphaFoldDB" id="A0A1F5WFL5"/>
<dbReference type="GO" id="GO:1990904">
    <property type="term" value="C:ribonucleoprotein complex"/>
    <property type="evidence" value="ECO:0007669"/>
    <property type="project" value="UniProtKB-KW"/>
</dbReference>
<dbReference type="SUPFAM" id="SSF52080">
    <property type="entry name" value="Ribosomal proteins L15p and L18e"/>
    <property type="match status" value="1"/>
</dbReference>
<sequence>MQAHNLTRQNLQKKKKRIARGGKRGSFSGRGIKGQKSRAGRHIRPQIRDVIKKIHKRRGYGKNRGKSFGYSPKKPEVVSLARIEEAFEQGAHITQAELIKRGLVRSRRDRKLAVKILGGAESKKNFTFDKQILMTRTLRAKLEK</sequence>
<evidence type="ECO:0000313" key="6">
    <source>
        <dbReference type="Proteomes" id="UP000178406"/>
    </source>
</evidence>
<dbReference type="GO" id="GO:0005840">
    <property type="term" value="C:ribosome"/>
    <property type="evidence" value="ECO:0007669"/>
    <property type="project" value="UniProtKB-KW"/>
</dbReference>
<dbReference type="Gene3D" id="3.100.10.10">
    <property type="match status" value="1"/>
</dbReference>
<feature type="compositionally biased region" description="Basic residues" evidence="4">
    <location>
        <begin position="33"/>
        <end position="44"/>
    </location>
</feature>
<dbReference type="InterPro" id="IPR036227">
    <property type="entry name" value="Ribosomal_uL15/eL18_sf"/>
</dbReference>
<gene>
    <name evidence="5" type="ORF">A3J56_00945</name>
</gene>
<feature type="compositionally biased region" description="Polar residues" evidence="4">
    <location>
        <begin position="1"/>
        <end position="10"/>
    </location>
</feature>
<evidence type="ECO:0000256" key="1">
    <source>
        <dbReference type="ARBA" id="ARBA00022980"/>
    </source>
</evidence>
<proteinExistence type="predicted"/>
<dbReference type="EMBL" id="MFHQ01000017">
    <property type="protein sequence ID" value="OGF74488.1"/>
    <property type="molecule type" value="Genomic_DNA"/>
</dbReference>
<dbReference type="STRING" id="1798338.A3J56_00945"/>
<organism evidence="5 6">
    <name type="scientific">Candidatus Giovannonibacteria bacterium RIFCSPHIGHO2_02_FULL_46_20</name>
    <dbReference type="NCBI Taxonomy" id="1798338"/>
    <lineage>
        <taxon>Bacteria</taxon>
        <taxon>Candidatus Giovannoniibacteriota</taxon>
    </lineage>
</organism>
<comment type="caution">
    <text evidence="5">The sequence shown here is derived from an EMBL/GenBank/DDBJ whole genome shotgun (WGS) entry which is preliminary data.</text>
</comment>
<evidence type="ECO:0000313" key="5">
    <source>
        <dbReference type="EMBL" id="OGF74488.1"/>
    </source>
</evidence>
<name>A0A1F5WFL5_9BACT</name>
<evidence type="ECO:0000256" key="4">
    <source>
        <dbReference type="SAM" id="MobiDB-lite"/>
    </source>
</evidence>
<keyword evidence="2" id="KW-0687">Ribonucleoprotein</keyword>
<feature type="compositionally biased region" description="Basic residues" evidence="4">
    <location>
        <begin position="11"/>
        <end position="23"/>
    </location>
</feature>
<feature type="region of interest" description="Disordered" evidence="4">
    <location>
        <begin position="1"/>
        <end position="44"/>
    </location>
</feature>
<dbReference type="Proteomes" id="UP000178406">
    <property type="component" value="Unassembled WGS sequence"/>
</dbReference>
<reference evidence="5 6" key="1">
    <citation type="journal article" date="2016" name="Nat. Commun.">
        <title>Thousands of microbial genomes shed light on interconnected biogeochemical processes in an aquifer system.</title>
        <authorList>
            <person name="Anantharaman K."/>
            <person name="Brown C.T."/>
            <person name="Hug L.A."/>
            <person name="Sharon I."/>
            <person name="Castelle C.J."/>
            <person name="Probst A.J."/>
            <person name="Thomas B.C."/>
            <person name="Singh A."/>
            <person name="Wilkins M.J."/>
            <person name="Karaoz U."/>
            <person name="Brodie E.L."/>
            <person name="Williams K.H."/>
            <person name="Hubbard S.S."/>
            <person name="Banfield J.F."/>
        </authorList>
    </citation>
    <scope>NUCLEOTIDE SEQUENCE [LARGE SCALE GENOMIC DNA]</scope>
</reference>